<evidence type="ECO:0000313" key="5">
    <source>
        <dbReference type="EMBL" id="WAV92052.1"/>
    </source>
</evidence>
<dbReference type="PANTHER" id="PTHR30203">
    <property type="entry name" value="OUTER MEMBRANE CATION EFFLUX PROTEIN"/>
    <property type="match status" value="1"/>
</dbReference>
<dbReference type="GO" id="GO:0005886">
    <property type="term" value="C:plasma membrane"/>
    <property type="evidence" value="ECO:0007669"/>
    <property type="project" value="UniProtKB-SubCell"/>
</dbReference>
<dbReference type="EMBL" id="CP098251">
    <property type="protein sequence ID" value="WAV92052.1"/>
    <property type="molecule type" value="Genomic_DNA"/>
</dbReference>
<accession>A0A9E9LC78</accession>
<gene>
    <name evidence="5" type="ORF">NB646_04875</name>
</gene>
<keyword evidence="2" id="KW-0564">Palmitate</keyword>
<name>A0A9E9LC78_9BURK</name>
<dbReference type="GO" id="GO:0015562">
    <property type="term" value="F:efflux transmembrane transporter activity"/>
    <property type="evidence" value="ECO:0007669"/>
    <property type="project" value="InterPro"/>
</dbReference>
<reference evidence="5" key="1">
    <citation type="journal article" date="2022" name="Front. Microbiol.">
        <title>New perspectives on an old grouping: The genomic and phenotypic variability of Oxalobacter formigenes and the implications for calcium oxalate stone prevention.</title>
        <authorList>
            <person name="Chmiel J.A."/>
            <person name="Carr C."/>
            <person name="Stuivenberg G.A."/>
            <person name="Venema R."/>
            <person name="Chanyi R.M."/>
            <person name="Al K.F."/>
            <person name="Giguere D."/>
            <person name="Say H."/>
            <person name="Akouris P.P."/>
            <person name="Dominguez Romero S.A."/>
            <person name="Kwong A."/>
            <person name="Tai V."/>
            <person name="Koval S.F."/>
            <person name="Razvi H."/>
            <person name="Bjazevic J."/>
            <person name="Burton J.P."/>
        </authorList>
    </citation>
    <scope>NUCLEOTIDE SEQUENCE</scope>
    <source>
        <strain evidence="5">OxK</strain>
    </source>
</reference>
<sequence length="532" mass="56617">MKTDSPFYHALQKPQRTHSVFPAVAKTALVAVLSAAVLAGCAVGPDYVIPETDVPVAYKEDSLWKTAKPADEYPRGQWWSVFRDPELDRLMERLNSQNLTIAQAEAQYRQAQALMRQAESALFPTLSLDAGRTRGALSNSSSAISTQNQAIGTLSWEVDLWGGIRRNVEAGEAGAQASLAQLAAVRLSQQAQLATAYLELIVTDRQISRLEESEKLLAESLKLTQNQYNAGIVSDADVAQAESQLKVAQAATIDSKLARTQLEHAIAVSIGVPPATFSLAAAENDPYLPQIPAGVPSTLLQRRPDIASAERKVAQANALIGVAKSAFFPSLTLSATGGWRGPSFGDLFTVPNRIWSIGPAIALSIFDAGLRSAQTDEAIAAYDETVATYRQQVLTAFQEVEDNLAAQAMLGDESGLQAAAVDAARRSETITLNQYRAGTTGYLQLLVAQNSRISAENTLWDIRKRQFTASVALIAAIGGQWETEKPAVVPENASTTSAVPAGNPPEKTKSPALPDTAPAAEPVSSGKTAGPA</sequence>
<dbReference type="Pfam" id="PF02321">
    <property type="entry name" value="OEP"/>
    <property type="match status" value="2"/>
</dbReference>
<feature type="region of interest" description="Disordered" evidence="4">
    <location>
        <begin position="486"/>
        <end position="532"/>
    </location>
</feature>
<protein>
    <submittedName>
        <fullName evidence="5">Efflux transporter outer membrane subunit</fullName>
    </submittedName>
</protein>
<dbReference type="Proteomes" id="UP001164819">
    <property type="component" value="Chromosome"/>
</dbReference>
<proteinExistence type="inferred from homology"/>
<dbReference type="InterPro" id="IPR003423">
    <property type="entry name" value="OMP_efflux"/>
</dbReference>
<dbReference type="NCBIfam" id="TIGR01845">
    <property type="entry name" value="outer_NodT"/>
    <property type="match status" value="1"/>
</dbReference>
<keyword evidence="2" id="KW-1134">Transmembrane beta strand</keyword>
<dbReference type="Gene3D" id="1.20.1600.10">
    <property type="entry name" value="Outer membrane efflux proteins (OEP)"/>
    <property type="match status" value="1"/>
</dbReference>
<keyword evidence="3" id="KW-0175">Coiled coil</keyword>
<comment type="similarity">
    <text evidence="1 2">Belongs to the outer membrane factor (OMF) (TC 1.B.17) family.</text>
</comment>
<evidence type="ECO:0000256" key="3">
    <source>
        <dbReference type="SAM" id="Coils"/>
    </source>
</evidence>
<comment type="subcellular location">
    <subcellularLocation>
        <location evidence="2">Cell membrane</location>
        <topology evidence="2">Lipid-anchor</topology>
    </subcellularLocation>
</comment>
<dbReference type="PANTHER" id="PTHR30203:SF33">
    <property type="entry name" value="BLR4455 PROTEIN"/>
    <property type="match status" value="1"/>
</dbReference>
<keyword evidence="2" id="KW-0472">Membrane</keyword>
<dbReference type="AlphaFoldDB" id="A0A9E9LC78"/>
<dbReference type="Gene3D" id="2.20.200.10">
    <property type="entry name" value="Outer membrane efflux proteins (OEP)"/>
    <property type="match status" value="1"/>
</dbReference>
<keyword evidence="2" id="KW-0449">Lipoprotein</keyword>
<keyword evidence="2" id="KW-0812">Transmembrane</keyword>
<evidence type="ECO:0000256" key="2">
    <source>
        <dbReference type="RuleBase" id="RU362097"/>
    </source>
</evidence>
<evidence type="ECO:0000256" key="4">
    <source>
        <dbReference type="SAM" id="MobiDB-lite"/>
    </source>
</evidence>
<dbReference type="RefSeq" id="WP_269284404.1">
    <property type="nucleotide sequence ID" value="NZ_CP098251.1"/>
</dbReference>
<feature type="coiled-coil region" evidence="3">
    <location>
        <begin position="87"/>
        <end position="121"/>
    </location>
</feature>
<dbReference type="SUPFAM" id="SSF56954">
    <property type="entry name" value="Outer membrane efflux proteins (OEP)"/>
    <property type="match status" value="1"/>
</dbReference>
<dbReference type="InterPro" id="IPR010131">
    <property type="entry name" value="MdtP/NodT-like"/>
</dbReference>
<evidence type="ECO:0000256" key="1">
    <source>
        <dbReference type="ARBA" id="ARBA00007613"/>
    </source>
</evidence>
<organism evidence="5">
    <name type="scientific">Oxalobacter aliiformigenes</name>
    <dbReference type="NCBI Taxonomy" id="2946593"/>
    <lineage>
        <taxon>Bacteria</taxon>
        <taxon>Pseudomonadati</taxon>
        <taxon>Pseudomonadota</taxon>
        <taxon>Betaproteobacteria</taxon>
        <taxon>Burkholderiales</taxon>
        <taxon>Oxalobacteraceae</taxon>
        <taxon>Oxalobacter</taxon>
    </lineage>
</organism>